<dbReference type="InterPro" id="IPR021812">
    <property type="entry name" value="DUF3391"/>
</dbReference>
<comment type="caution">
    <text evidence="3">The sequence shown here is derived from an EMBL/GenBank/DDBJ whole genome shotgun (WGS) entry which is preliminary data.</text>
</comment>
<dbReference type="PANTHER" id="PTHR43155">
    <property type="entry name" value="CYCLIC DI-GMP PHOSPHODIESTERASE PA4108-RELATED"/>
    <property type="match status" value="1"/>
</dbReference>
<evidence type="ECO:0000313" key="3">
    <source>
        <dbReference type="EMBL" id="MFC3912452.1"/>
    </source>
</evidence>
<dbReference type="Pfam" id="PF11871">
    <property type="entry name" value="DUF3391"/>
    <property type="match status" value="1"/>
</dbReference>
<accession>A0ABV8CKK4</accession>
<dbReference type="CDD" id="cd00077">
    <property type="entry name" value="HDc"/>
    <property type="match status" value="1"/>
</dbReference>
<dbReference type="EMBL" id="JBHSAF010000001">
    <property type="protein sequence ID" value="MFC3912452.1"/>
    <property type="molecule type" value="Genomic_DNA"/>
</dbReference>
<keyword evidence="4" id="KW-1185">Reference proteome</keyword>
<protein>
    <submittedName>
        <fullName evidence="3">HD-GYP domain-containing protein</fullName>
    </submittedName>
</protein>
<name>A0ABV8CKK4_9GAMM</name>
<feature type="domain" description="HD-GYP" evidence="2">
    <location>
        <begin position="133"/>
        <end position="333"/>
    </location>
</feature>
<dbReference type="RefSeq" id="WP_377150559.1">
    <property type="nucleotide sequence ID" value="NZ_JBHSAF010000001.1"/>
</dbReference>
<evidence type="ECO:0000256" key="1">
    <source>
        <dbReference type="SAM" id="MobiDB-lite"/>
    </source>
</evidence>
<dbReference type="SMART" id="SM00471">
    <property type="entry name" value="HDc"/>
    <property type="match status" value="1"/>
</dbReference>
<proteinExistence type="predicted"/>
<dbReference type="InterPro" id="IPR037522">
    <property type="entry name" value="HD_GYP_dom"/>
</dbReference>
<dbReference type="Pfam" id="PF13487">
    <property type="entry name" value="HD_5"/>
    <property type="match status" value="1"/>
</dbReference>
<evidence type="ECO:0000259" key="2">
    <source>
        <dbReference type="PROSITE" id="PS51832"/>
    </source>
</evidence>
<reference evidence="4" key="1">
    <citation type="journal article" date="2019" name="Int. J. Syst. Evol. Microbiol.">
        <title>The Global Catalogue of Microorganisms (GCM) 10K type strain sequencing project: providing services to taxonomists for standard genome sequencing and annotation.</title>
        <authorList>
            <consortium name="The Broad Institute Genomics Platform"/>
            <consortium name="The Broad Institute Genome Sequencing Center for Infectious Disease"/>
            <person name="Wu L."/>
            <person name="Ma J."/>
        </authorList>
    </citation>
    <scope>NUCLEOTIDE SEQUENCE [LARGE SCALE GENOMIC DNA]</scope>
    <source>
        <strain evidence="4">CCUG 54939</strain>
    </source>
</reference>
<evidence type="ECO:0000313" key="4">
    <source>
        <dbReference type="Proteomes" id="UP001595692"/>
    </source>
</evidence>
<dbReference type="PROSITE" id="PS51832">
    <property type="entry name" value="HD_GYP"/>
    <property type="match status" value="1"/>
</dbReference>
<dbReference type="PANTHER" id="PTHR43155:SF2">
    <property type="entry name" value="CYCLIC DI-GMP PHOSPHODIESTERASE PA4108"/>
    <property type="match status" value="1"/>
</dbReference>
<dbReference type="Proteomes" id="UP001595692">
    <property type="component" value="Unassembled WGS sequence"/>
</dbReference>
<sequence>MTEEKKLSSPQLVAVQDLRIGMYVVAIGQQRQQNEIKRSGRITQHRQLEELMNLGVLSVWIDPSKTLAAADSPNHASPDTAIDTPQPERDNRPRQEIRIRRLYQEAKTMQNKLFHNLKRGEPVQVDELEAIADELVDSIFENRDALFCLARIREKDSYLMEHSLNVGMLLANFGRFLELERPVLRELTIGGLLHDTGKIMIPDHILHKPGRLTEDEFIIMKSHVNHSISILKESKGITPVMMTVAACHHERLDGKGYPHGLEGERLNLYARMSTIVDVYDALTADRCYKAGMPATAAFRILLQGAGSQFDEELVRKFIKCMGIHPVGTLVKLQSGKLAIVVERNEQAPLQPKVKVIYSTIGQHHLEVKLLDLARPGVNETIEGVVDPKSFGIDMSRYLA</sequence>
<dbReference type="InterPro" id="IPR003607">
    <property type="entry name" value="HD/PDEase_dom"/>
</dbReference>
<gene>
    <name evidence="3" type="ORF">ACFOSS_03090</name>
</gene>
<feature type="region of interest" description="Disordered" evidence="1">
    <location>
        <begin position="68"/>
        <end position="93"/>
    </location>
</feature>
<dbReference type="SUPFAM" id="SSF109604">
    <property type="entry name" value="HD-domain/PDEase-like"/>
    <property type="match status" value="1"/>
</dbReference>
<dbReference type="Gene3D" id="1.10.3210.10">
    <property type="entry name" value="Hypothetical protein af1432"/>
    <property type="match status" value="1"/>
</dbReference>
<organism evidence="3 4">
    <name type="scientific">Pseudaeromonas sharmana</name>
    <dbReference type="NCBI Taxonomy" id="328412"/>
    <lineage>
        <taxon>Bacteria</taxon>
        <taxon>Pseudomonadati</taxon>
        <taxon>Pseudomonadota</taxon>
        <taxon>Gammaproteobacteria</taxon>
        <taxon>Aeromonadales</taxon>
        <taxon>Aeromonadaceae</taxon>
        <taxon>Pseudaeromonas</taxon>
    </lineage>
</organism>